<evidence type="ECO:0000313" key="4">
    <source>
        <dbReference type="EMBL" id="KLL11339.1"/>
    </source>
</evidence>
<reference evidence="4 5" key="1">
    <citation type="submission" date="2014-12" db="EMBL/GenBank/DDBJ databases">
        <title>Frankia sp. BMG5.1 draft genome.</title>
        <authorList>
            <person name="Gtari M."/>
            <person name="Ghodhbane-Gtari F."/>
            <person name="Nouioui I."/>
            <person name="Ktari A."/>
            <person name="Hezbri K."/>
            <person name="Mimouni W."/>
            <person name="Sbissi I."/>
            <person name="Ayari A."/>
            <person name="Yamanaka T."/>
            <person name="Normand P."/>
            <person name="Tisa L.S."/>
            <person name="Boudabous A."/>
        </authorList>
    </citation>
    <scope>NUCLEOTIDE SEQUENCE [LARGE SCALE GENOMIC DNA]</scope>
    <source>
        <strain evidence="4 5">BMG5.1</strain>
    </source>
</reference>
<accession>A0ABR5F3N5</accession>
<dbReference type="EMBL" id="JWIO01000016">
    <property type="protein sequence ID" value="KLL11339.1"/>
    <property type="molecule type" value="Genomic_DNA"/>
</dbReference>
<proteinExistence type="predicted"/>
<evidence type="ECO:0000259" key="3">
    <source>
        <dbReference type="PROSITE" id="PS50075"/>
    </source>
</evidence>
<evidence type="ECO:0000313" key="5">
    <source>
        <dbReference type="Proteomes" id="UP000035425"/>
    </source>
</evidence>
<keyword evidence="5" id="KW-1185">Reference proteome</keyword>
<dbReference type="InterPro" id="IPR006162">
    <property type="entry name" value="Ppantetheine_attach_site"/>
</dbReference>
<dbReference type="RefSeq" id="WP_047223162.1">
    <property type="nucleotide sequence ID" value="NZ_JWIO01000016.1"/>
</dbReference>
<comment type="caution">
    <text evidence="4">The sequence shown here is derived from an EMBL/GenBank/DDBJ whole genome shotgun (WGS) entry which is preliminary data.</text>
</comment>
<gene>
    <name evidence="4" type="ORF">FrCorBMG51_12095</name>
</gene>
<dbReference type="Gene3D" id="1.10.1200.10">
    <property type="entry name" value="ACP-like"/>
    <property type="match status" value="1"/>
</dbReference>
<keyword evidence="2" id="KW-0597">Phosphoprotein</keyword>
<feature type="domain" description="Carrier" evidence="3">
    <location>
        <begin position="11"/>
        <end position="86"/>
    </location>
</feature>
<keyword evidence="1" id="KW-0596">Phosphopantetheine</keyword>
<dbReference type="PROSITE" id="PS00012">
    <property type="entry name" value="PHOSPHOPANTETHEINE"/>
    <property type="match status" value="1"/>
</dbReference>
<evidence type="ECO:0000256" key="2">
    <source>
        <dbReference type="ARBA" id="ARBA00022553"/>
    </source>
</evidence>
<protein>
    <submittedName>
        <fullName evidence="4">Polyketide-8 synthase acyl carrier protein</fullName>
    </submittedName>
</protein>
<dbReference type="Proteomes" id="UP000035425">
    <property type="component" value="Unassembled WGS sequence"/>
</dbReference>
<sequence>MRATTGNLKTTVGREELRALVADALERSPAEVTDEADLVGEFGLDSLAALEIVVRLEKLYRIRVKDEEFAGITSLDRIHDLLTAKLKES</sequence>
<evidence type="ECO:0000256" key="1">
    <source>
        <dbReference type="ARBA" id="ARBA00022450"/>
    </source>
</evidence>
<name>A0ABR5F3N5_9ACTN</name>
<dbReference type="PROSITE" id="PS50075">
    <property type="entry name" value="CARRIER"/>
    <property type="match status" value="1"/>
</dbReference>
<dbReference type="InterPro" id="IPR009081">
    <property type="entry name" value="PP-bd_ACP"/>
</dbReference>
<dbReference type="SUPFAM" id="SSF47336">
    <property type="entry name" value="ACP-like"/>
    <property type="match status" value="1"/>
</dbReference>
<dbReference type="InterPro" id="IPR036736">
    <property type="entry name" value="ACP-like_sf"/>
</dbReference>
<dbReference type="Pfam" id="PF00550">
    <property type="entry name" value="PP-binding"/>
    <property type="match status" value="1"/>
</dbReference>
<organism evidence="4 5">
    <name type="scientific">Protofrankia coriariae</name>
    <dbReference type="NCBI Taxonomy" id="1562887"/>
    <lineage>
        <taxon>Bacteria</taxon>
        <taxon>Bacillati</taxon>
        <taxon>Actinomycetota</taxon>
        <taxon>Actinomycetes</taxon>
        <taxon>Frankiales</taxon>
        <taxon>Frankiaceae</taxon>
        <taxon>Protofrankia</taxon>
    </lineage>
</organism>